<sequence>MPRILFRSTKQNQYLSEIKQISGLSVDKLAFLCSVSPRTFRDWLRGKYNISENASSILQSKTGIKLPEDIEIVNDYWYITKGARKGALRRMELYGSLGTKEGRRKGGINSQLRRKENPELYRLLGCNLRKEFKVNYPSILFAEIAGIILGDGGMTDYQLRITVSSLVDGPYATFIISLFKKVFGQEPSWHKCSCCNSIDITLSGVGLIEELERWGFVRGDKVKHQVGFPKWIWSDIEFQKACVRGLMDTDGGCYFHKHKSNHLVYRNFGMCFANESLPLIISMAKVLKSLGIKFSLAKKSTRIYIYSFTEIKKYFKLIGSHNAKNVEKFNSYLNESSHRIFAH</sequence>
<comment type="caution">
    <text evidence="2">The sequence shown here is derived from an EMBL/GenBank/DDBJ whole genome shotgun (WGS) entry which is preliminary data.</text>
</comment>
<evidence type="ECO:0000313" key="2">
    <source>
        <dbReference type="EMBL" id="KKQ76097.1"/>
    </source>
</evidence>
<dbReference type="EMBL" id="LBVC01000085">
    <property type="protein sequence ID" value="KKQ76097.1"/>
    <property type="molecule type" value="Genomic_DNA"/>
</dbReference>
<protein>
    <recommendedName>
        <fullName evidence="1">DOD-type homing endonuclease domain-containing protein</fullName>
    </recommendedName>
</protein>
<dbReference type="InterPro" id="IPR027434">
    <property type="entry name" value="Homing_endonucl"/>
</dbReference>
<dbReference type="Gene3D" id="3.10.28.10">
    <property type="entry name" value="Homing endonucleases"/>
    <property type="match status" value="1"/>
</dbReference>
<name>A0A0G0KBB3_9BACT</name>
<dbReference type="AlphaFoldDB" id="A0A0G0KBB3"/>
<dbReference type="Proteomes" id="UP000034324">
    <property type="component" value="Unassembled WGS sequence"/>
</dbReference>
<dbReference type="PROSITE" id="PS50819">
    <property type="entry name" value="INTEIN_ENDONUCLEASE"/>
    <property type="match status" value="1"/>
</dbReference>
<feature type="domain" description="DOD-type homing endonuclease" evidence="1">
    <location>
        <begin position="144"/>
        <end position="292"/>
    </location>
</feature>
<accession>A0A0G0KBB3</accession>
<evidence type="ECO:0000313" key="3">
    <source>
        <dbReference type="Proteomes" id="UP000034324"/>
    </source>
</evidence>
<reference evidence="2 3" key="1">
    <citation type="journal article" date="2015" name="Nature">
        <title>rRNA introns, odd ribosomes, and small enigmatic genomes across a large radiation of phyla.</title>
        <authorList>
            <person name="Brown C.T."/>
            <person name="Hug L.A."/>
            <person name="Thomas B.C."/>
            <person name="Sharon I."/>
            <person name="Castelle C.J."/>
            <person name="Singh A."/>
            <person name="Wilkins M.J."/>
            <person name="Williams K.H."/>
            <person name="Banfield J.F."/>
        </authorList>
    </citation>
    <scope>NUCLEOTIDE SEQUENCE [LARGE SCALE GENOMIC DNA]</scope>
</reference>
<gene>
    <name evidence="2" type="ORF">US99_C0085G0003</name>
</gene>
<organism evidence="2 3">
    <name type="scientific">Candidatus Daviesbacteria bacterium GW2011_GWF2_38_6</name>
    <dbReference type="NCBI Taxonomy" id="1618432"/>
    <lineage>
        <taxon>Bacteria</taxon>
        <taxon>Candidatus Daviesiibacteriota</taxon>
    </lineage>
</organism>
<proteinExistence type="predicted"/>
<dbReference type="GO" id="GO:0004519">
    <property type="term" value="F:endonuclease activity"/>
    <property type="evidence" value="ECO:0007669"/>
    <property type="project" value="InterPro"/>
</dbReference>
<evidence type="ECO:0000259" key="1">
    <source>
        <dbReference type="PROSITE" id="PS50819"/>
    </source>
</evidence>
<dbReference type="SUPFAM" id="SSF55608">
    <property type="entry name" value="Homing endonucleases"/>
    <property type="match status" value="1"/>
</dbReference>
<dbReference type="InterPro" id="IPR004042">
    <property type="entry name" value="Intein_endonuc_central"/>
</dbReference>